<proteinExistence type="predicted"/>
<gene>
    <name evidence="1" type="ORF">DPR02_18205</name>
</gene>
<evidence type="ECO:0000313" key="1">
    <source>
        <dbReference type="EMBL" id="RAQ07964.1"/>
    </source>
</evidence>
<name>A0AAQ0FBW4_BURCE</name>
<comment type="caution">
    <text evidence="1">The sequence shown here is derived from an EMBL/GenBank/DDBJ whole genome shotgun (WGS) entry which is preliminary data.</text>
</comment>
<accession>A0AAQ0FBW4</accession>
<reference evidence="1 2" key="1">
    <citation type="submission" date="2018-06" db="EMBL/GenBank/DDBJ databases">
        <title>Towards the identification of Burkholderia cepacia strain which caused fatal septicemia.</title>
        <authorList>
            <person name="Bui L.A.T."/>
            <person name="Zakharova I.B."/>
            <person name="Shpak I.M."/>
            <person name="Teteryatnikova N."/>
            <person name="Ustinov D.V."/>
            <person name="Kuzyutina Y.A."/>
            <person name="Nguyen H.N."/>
            <person name="Antonov A.S."/>
            <person name="Avdyusheva E.F."/>
            <person name="Victorov D.V."/>
        </authorList>
    </citation>
    <scope>NUCLEOTIDE SEQUENCE [LARGE SCALE GENOMIC DNA]</scope>
    <source>
        <strain evidence="1 2">PT02</strain>
    </source>
</reference>
<evidence type="ECO:0000313" key="2">
    <source>
        <dbReference type="Proteomes" id="UP000248899"/>
    </source>
</evidence>
<sequence length="106" mass="12741">MRRTPSFLPDRRIPIGTIYPTHVFFATAQWNQFHCKRQFNNPQQYEFIARICMHTKSTAKTHPARPTRQGRLTWNRRTIPLGEIPINRRTAIYRDSSRFNKIERID</sequence>
<dbReference type="EMBL" id="QLUZ01000010">
    <property type="protein sequence ID" value="RAQ07964.1"/>
    <property type="molecule type" value="Genomic_DNA"/>
</dbReference>
<protein>
    <submittedName>
        <fullName evidence="1">Uncharacterized protein</fullName>
    </submittedName>
</protein>
<dbReference type="AlphaFoldDB" id="A0AAQ0FBW4"/>
<organism evidence="1 2">
    <name type="scientific">Burkholderia cepacia</name>
    <name type="common">Pseudomonas cepacia</name>
    <dbReference type="NCBI Taxonomy" id="292"/>
    <lineage>
        <taxon>Bacteria</taxon>
        <taxon>Pseudomonadati</taxon>
        <taxon>Pseudomonadota</taxon>
        <taxon>Betaproteobacteria</taxon>
        <taxon>Burkholderiales</taxon>
        <taxon>Burkholderiaceae</taxon>
        <taxon>Burkholderia</taxon>
        <taxon>Burkholderia cepacia complex</taxon>
    </lineage>
</organism>
<dbReference type="Proteomes" id="UP000248899">
    <property type="component" value="Unassembled WGS sequence"/>
</dbReference>